<dbReference type="EMBL" id="CP142149">
    <property type="protein sequence ID" value="WSE30801.1"/>
    <property type="molecule type" value="Genomic_DNA"/>
</dbReference>
<dbReference type="InterPro" id="IPR029045">
    <property type="entry name" value="ClpP/crotonase-like_dom_sf"/>
</dbReference>
<gene>
    <name evidence="2" type="ORF">VSH64_01425</name>
</gene>
<dbReference type="InterPro" id="IPR005151">
    <property type="entry name" value="Tail-specific_protease"/>
</dbReference>
<sequence>MVLVGGLATAATAPRPDPVRDYLLNALGLLRANSIDQKSVDWPRAEAEAVREIAGVTEPAGTYSAIRNVIAELGNPHTYLRGPNAARPPAPSTIEVPSSRTFGDLAELTVPGFLANPAAAGRYVSAGVAALAAADANRPCGWIVDLRANDGGDMHPMLTVVAPLLGDGVVGSFAAPDGPTPWTLRSGRLTVGTASTTESNPLQLARPRPPVAVLTSSRTASSGEATLIAFRGLARAATFGQPTAGLATGNVPFPLSDGAMLVITMVHDVDRTGRVYGNTPIPPDHPLPATATTDEVIAAASAWLHTQPGC</sequence>
<protein>
    <submittedName>
        <fullName evidence="2">S41 family peptidase</fullName>
    </submittedName>
</protein>
<dbReference type="SUPFAM" id="SSF52096">
    <property type="entry name" value="ClpP/crotonase"/>
    <property type="match status" value="1"/>
</dbReference>
<keyword evidence="3" id="KW-1185">Reference proteome</keyword>
<evidence type="ECO:0000259" key="1">
    <source>
        <dbReference type="SMART" id="SM00245"/>
    </source>
</evidence>
<name>A0ABZ1I9S3_9PSEU</name>
<dbReference type="PANTHER" id="PTHR32060">
    <property type="entry name" value="TAIL-SPECIFIC PROTEASE"/>
    <property type="match status" value="1"/>
</dbReference>
<dbReference type="PANTHER" id="PTHR32060:SF30">
    <property type="entry name" value="CARBOXY-TERMINAL PROCESSING PROTEASE CTPA"/>
    <property type="match status" value="1"/>
</dbReference>
<accession>A0ABZ1I9S3</accession>
<dbReference type="Proteomes" id="UP001330812">
    <property type="component" value="Chromosome"/>
</dbReference>
<feature type="domain" description="Tail specific protease" evidence="1">
    <location>
        <begin position="74"/>
        <end position="288"/>
    </location>
</feature>
<organism evidence="2 3">
    <name type="scientific">Amycolatopsis rhabdoformis</name>
    <dbReference type="NCBI Taxonomy" id="1448059"/>
    <lineage>
        <taxon>Bacteria</taxon>
        <taxon>Bacillati</taxon>
        <taxon>Actinomycetota</taxon>
        <taxon>Actinomycetes</taxon>
        <taxon>Pseudonocardiales</taxon>
        <taxon>Pseudonocardiaceae</taxon>
        <taxon>Amycolatopsis</taxon>
    </lineage>
</organism>
<reference evidence="2 3" key="1">
    <citation type="journal article" date="2015" name="Int. J. Syst. Evol. Microbiol.">
        <title>Amycolatopsis rhabdoformis sp. nov., an actinomycete isolated from a tropical forest soil.</title>
        <authorList>
            <person name="Souza W.R."/>
            <person name="Silva R.E."/>
            <person name="Goodfellow M."/>
            <person name="Busarakam K."/>
            <person name="Figueiro F.S."/>
            <person name="Ferreira D."/>
            <person name="Rodrigues-Filho E."/>
            <person name="Moraes L.A.B."/>
            <person name="Zucchi T.D."/>
        </authorList>
    </citation>
    <scope>NUCLEOTIDE SEQUENCE [LARGE SCALE GENOMIC DNA]</scope>
    <source>
        <strain evidence="2 3">NCIMB 14900</strain>
    </source>
</reference>
<dbReference type="Gene3D" id="3.90.226.10">
    <property type="entry name" value="2-enoyl-CoA Hydratase, Chain A, domain 1"/>
    <property type="match status" value="1"/>
</dbReference>
<evidence type="ECO:0000313" key="3">
    <source>
        <dbReference type="Proteomes" id="UP001330812"/>
    </source>
</evidence>
<dbReference type="Pfam" id="PF03572">
    <property type="entry name" value="Peptidase_S41"/>
    <property type="match status" value="1"/>
</dbReference>
<dbReference type="RefSeq" id="WP_326569744.1">
    <property type="nucleotide sequence ID" value="NZ_CP142149.1"/>
</dbReference>
<proteinExistence type="predicted"/>
<evidence type="ECO:0000313" key="2">
    <source>
        <dbReference type="EMBL" id="WSE30801.1"/>
    </source>
</evidence>
<dbReference type="SMART" id="SM00245">
    <property type="entry name" value="TSPc"/>
    <property type="match status" value="1"/>
</dbReference>